<dbReference type="Pfam" id="PF00909">
    <property type="entry name" value="Ammonium_transp"/>
    <property type="match status" value="1"/>
</dbReference>
<organism evidence="8 9">
    <name type="scientific">Rhizoctonia solani</name>
    <dbReference type="NCBI Taxonomy" id="456999"/>
    <lineage>
        <taxon>Eukaryota</taxon>
        <taxon>Fungi</taxon>
        <taxon>Dikarya</taxon>
        <taxon>Basidiomycota</taxon>
        <taxon>Agaricomycotina</taxon>
        <taxon>Agaricomycetes</taxon>
        <taxon>Cantharellales</taxon>
        <taxon>Ceratobasidiaceae</taxon>
        <taxon>Rhizoctonia</taxon>
    </lineage>
</organism>
<comment type="similarity">
    <text evidence="2">Belongs to the ammonia transporter channel (TC 1.A.11.2) family.</text>
</comment>
<dbReference type="PANTHER" id="PTHR43029">
    <property type="entry name" value="AMMONIUM TRANSPORTER MEP2"/>
    <property type="match status" value="1"/>
</dbReference>
<gene>
    <name evidence="8" type="ORF">RDB_LOCUS148921</name>
</gene>
<evidence type="ECO:0000256" key="4">
    <source>
        <dbReference type="ARBA" id="ARBA00022989"/>
    </source>
</evidence>
<dbReference type="InterPro" id="IPR029020">
    <property type="entry name" value="Ammonium/urea_transptr"/>
</dbReference>
<keyword evidence="3 6" id="KW-0812">Transmembrane</keyword>
<reference evidence="8" key="1">
    <citation type="submission" date="2021-01" db="EMBL/GenBank/DDBJ databases">
        <authorList>
            <person name="Kaushik A."/>
        </authorList>
    </citation>
    <scope>NUCLEOTIDE SEQUENCE</scope>
    <source>
        <strain evidence="8">AG2-2IIIB</strain>
    </source>
</reference>
<feature type="transmembrane region" description="Helical" evidence="6">
    <location>
        <begin position="107"/>
        <end position="125"/>
    </location>
</feature>
<feature type="non-terminal residue" evidence="8">
    <location>
        <position position="1"/>
    </location>
</feature>
<proteinExistence type="inferred from homology"/>
<accession>A0A8H3D3R3</accession>
<evidence type="ECO:0000313" key="9">
    <source>
        <dbReference type="Proteomes" id="UP000663843"/>
    </source>
</evidence>
<dbReference type="AlphaFoldDB" id="A0A8H3D3R3"/>
<dbReference type="InterPro" id="IPR001905">
    <property type="entry name" value="Ammonium_transpt"/>
</dbReference>
<evidence type="ECO:0000256" key="6">
    <source>
        <dbReference type="SAM" id="Phobius"/>
    </source>
</evidence>
<evidence type="ECO:0000256" key="2">
    <source>
        <dbReference type="ARBA" id="ARBA00005887"/>
    </source>
</evidence>
<evidence type="ECO:0000313" key="8">
    <source>
        <dbReference type="EMBL" id="CAE6508386.1"/>
    </source>
</evidence>
<comment type="subcellular location">
    <subcellularLocation>
        <location evidence="1">Membrane</location>
        <topology evidence="1">Multi-pass membrane protein</topology>
    </subcellularLocation>
</comment>
<feature type="transmembrane region" description="Helical" evidence="6">
    <location>
        <begin position="21"/>
        <end position="40"/>
    </location>
</feature>
<feature type="transmembrane region" description="Helical" evidence="6">
    <location>
        <begin position="47"/>
        <end position="67"/>
    </location>
</feature>
<dbReference type="GO" id="GO:0008519">
    <property type="term" value="F:ammonium channel activity"/>
    <property type="evidence" value="ECO:0007669"/>
    <property type="project" value="InterPro"/>
</dbReference>
<dbReference type="Gene3D" id="1.10.3430.10">
    <property type="entry name" value="Ammonium transporter AmtB like domains"/>
    <property type="match status" value="1"/>
</dbReference>
<keyword evidence="5 6" id="KW-0472">Membrane</keyword>
<dbReference type="PANTHER" id="PTHR43029:SF4">
    <property type="entry name" value="AMMONIUM TRANSPORTER MEP1-RELATED"/>
    <property type="match status" value="1"/>
</dbReference>
<comment type="caution">
    <text evidence="8">The sequence shown here is derived from an EMBL/GenBank/DDBJ whole genome shotgun (WGS) entry which is preliminary data.</text>
</comment>
<name>A0A8H3D3R3_9AGAM</name>
<evidence type="ECO:0000256" key="3">
    <source>
        <dbReference type="ARBA" id="ARBA00022692"/>
    </source>
</evidence>
<dbReference type="EMBL" id="CAJMWT010005679">
    <property type="protein sequence ID" value="CAE6508386.1"/>
    <property type="molecule type" value="Genomic_DNA"/>
</dbReference>
<dbReference type="InterPro" id="IPR024041">
    <property type="entry name" value="NH4_transpt_AmtB-like_dom"/>
</dbReference>
<dbReference type="Proteomes" id="UP000663843">
    <property type="component" value="Unassembled WGS sequence"/>
</dbReference>
<dbReference type="GO" id="GO:0005886">
    <property type="term" value="C:plasma membrane"/>
    <property type="evidence" value="ECO:0007669"/>
    <property type="project" value="TreeGrafter"/>
</dbReference>
<feature type="transmembrane region" description="Helical" evidence="6">
    <location>
        <begin position="137"/>
        <end position="158"/>
    </location>
</feature>
<evidence type="ECO:0000259" key="7">
    <source>
        <dbReference type="Pfam" id="PF00909"/>
    </source>
</evidence>
<keyword evidence="4 6" id="KW-1133">Transmembrane helix</keyword>
<feature type="domain" description="Ammonium transporter AmtB-like" evidence="7">
    <location>
        <begin position="23"/>
        <end position="173"/>
    </location>
</feature>
<dbReference type="SUPFAM" id="SSF111352">
    <property type="entry name" value="Ammonium transporter"/>
    <property type="match status" value="1"/>
</dbReference>
<protein>
    <recommendedName>
        <fullName evidence="7">Ammonium transporter AmtB-like domain-containing protein</fullName>
    </recommendedName>
</protein>
<evidence type="ECO:0000256" key="5">
    <source>
        <dbReference type="ARBA" id="ARBA00023136"/>
    </source>
</evidence>
<sequence>MLTAAMIGQSEEAPTYDRGDISFIIICAALVLFMVPGLGLSRRKNALALLWVVVFSNAVVIFQWYFWGYSLAFSTTATNGYIGNLRNFGLQHVLANPSPGSPLIPDLLYSFYQLEFCCVTVAILMGGVAERGRVMPAMVFAFLWATLVYCPVACWAWNPSGGFFKWGVLDYAGELRALFPRILSHAVEGPSKSALVSVVSRSLGCLGV</sequence>
<evidence type="ECO:0000256" key="1">
    <source>
        <dbReference type="ARBA" id="ARBA00004141"/>
    </source>
</evidence>